<reference evidence="1 2" key="1">
    <citation type="submission" date="2014-01" db="EMBL/GenBank/DDBJ databases">
        <title>Genome sequence and analysis of Xanthomonas arboricola pv. pruni.</title>
        <authorList>
            <person name="Fujikawa T."/>
            <person name="Nakazono-Nagaoka E."/>
        </authorList>
    </citation>
    <scope>NUCLEOTIDE SEQUENCE [LARGE SCALE GENOMIC DNA]</scope>
    <source>
        <strain evidence="2">MAFF 311562</strain>
    </source>
</reference>
<accession>W4S9P7</accession>
<organism evidence="1 2">
    <name type="scientific">Xanthomonas arboricola pv. pruni str. MAFF 311562</name>
    <dbReference type="NCBI Taxonomy" id="1414836"/>
    <lineage>
        <taxon>Bacteria</taxon>
        <taxon>Pseudomonadati</taxon>
        <taxon>Pseudomonadota</taxon>
        <taxon>Gammaproteobacteria</taxon>
        <taxon>Lysobacterales</taxon>
        <taxon>Lysobacteraceae</taxon>
        <taxon>Xanthomonas</taxon>
    </lineage>
</organism>
<dbReference type="AlphaFoldDB" id="W4S9P7"/>
<dbReference type="Proteomes" id="UP000019143">
    <property type="component" value="Unassembled WGS sequence"/>
</dbReference>
<protein>
    <submittedName>
        <fullName evidence="1">Avirulence protein</fullName>
    </submittedName>
</protein>
<proteinExistence type="predicted"/>
<evidence type="ECO:0000313" key="1">
    <source>
        <dbReference type="EMBL" id="GAE52679.1"/>
    </source>
</evidence>
<name>W4S9P7_9XANT</name>
<comment type="caution">
    <text evidence="1">The sequence shown here is derived from an EMBL/GenBank/DDBJ whole genome shotgun (WGS) entry which is preliminary data.</text>
</comment>
<gene>
    <name evidence="1" type="ORF">XPU_4211</name>
</gene>
<dbReference type="EMBL" id="BAVB01000372">
    <property type="protein sequence ID" value="GAE52679.1"/>
    <property type="molecule type" value="Genomic_DNA"/>
</dbReference>
<sequence length="100" mass="10326">MGGTVQGNAVLGGLTVWHAGATIGADAQASTVFMRRPGAFGAVNIADTTQVRGDIELRKDTTPTQGMFYGYADGAAMRNPEFGVELSQAVPEITARPLAG</sequence>
<evidence type="ECO:0000313" key="2">
    <source>
        <dbReference type="Proteomes" id="UP000019143"/>
    </source>
</evidence>